<protein>
    <submittedName>
        <fullName evidence="1">Uncharacterized protein</fullName>
    </submittedName>
</protein>
<comment type="caution">
    <text evidence="1">The sequence shown here is derived from an EMBL/GenBank/DDBJ whole genome shotgun (WGS) entry which is preliminary data.</text>
</comment>
<proteinExistence type="predicted"/>
<sequence>MIPPEKPDSIILLTNDADIEYKDYSVRMINCKDLEVDATDPKNSIQQIDTAYTQQQVAAPLAPSGARVYLVPPENNVFTVNVRITSLRAEYEDTQSECDAFDSLARQSCAPKLILINEITFQKQ</sequence>
<accession>A0A5J4TTY1</accession>
<reference evidence="1 2" key="1">
    <citation type="submission" date="2019-03" db="EMBL/GenBank/DDBJ databases">
        <title>Single cell metagenomics reveals metabolic interactions within the superorganism composed of flagellate Streblomastix strix and complex community of Bacteroidetes bacteria on its surface.</title>
        <authorList>
            <person name="Treitli S.C."/>
            <person name="Kolisko M."/>
            <person name="Husnik F."/>
            <person name="Keeling P."/>
            <person name="Hampl V."/>
        </authorList>
    </citation>
    <scope>NUCLEOTIDE SEQUENCE [LARGE SCALE GENOMIC DNA]</scope>
    <source>
        <strain evidence="1">ST1C</strain>
    </source>
</reference>
<organism evidence="1 2">
    <name type="scientific">Streblomastix strix</name>
    <dbReference type="NCBI Taxonomy" id="222440"/>
    <lineage>
        <taxon>Eukaryota</taxon>
        <taxon>Metamonada</taxon>
        <taxon>Preaxostyla</taxon>
        <taxon>Oxymonadida</taxon>
        <taxon>Streblomastigidae</taxon>
        <taxon>Streblomastix</taxon>
    </lineage>
</organism>
<feature type="non-terminal residue" evidence="1">
    <location>
        <position position="124"/>
    </location>
</feature>
<gene>
    <name evidence="1" type="ORF">EZS28_043120</name>
</gene>
<dbReference type="EMBL" id="SNRW01025677">
    <property type="protein sequence ID" value="KAA6361353.1"/>
    <property type="molecule type" value="Genomic_DNA"/>
</dbReference>
<dbReference type="Proteomes" id="UP000324800">
    <property type="component" value="Unassembled WGS sequence"/>
</dbReference>
<dbReference type="AlphaFoldDB" id="A0A5J4TTY1"/>
<evidence type="ECO:0000313" key="1">
    <source>
        <dbReference type="EMBL" id="KAA6361353.1"/>
    </source>
</evidence>
<evidence type="ECO:0000313" key="2">
    <source>
        <dbReference type="Proteomes" id="UP000324800"/>
    </source>
</evidence>
<name>A0A5J4TTY1_9EUKA</name>